<proteinExistence type="inferred from homology"/>
<feature type="domain" description="O-methyltransferase C-terminal" evidence="6">
    <location>
        <begin position="129"/>
        <end position="333"/>
    </location>
</feature>
<name>A0A5N6P6U0_9ASTR</name>
<accession>A0A5N6P6U0</accession>
<dbReference type="SUPFAM" id="SSF46785">
    <property type="entry name" value="Winged helix' DNA-binding domain"/>
    <property type="match status" value="1"/>
</dbReference>
<feature type="active site" description="Proton acceptor" evidence="5">
    <location>
        <position position="258"/>
    </location>
</feature>
<evidence type="ECO:0000256" key="5">
    <source>
        <dbReference type="PIRSR" id="PIRSR005739-1"/>
    </source>
</evidence>
<evidence type="ECO:0000313" key="9">
    <source>
        <dbReference type="Proteomes" id="UP000326396"/>
    </source>
</evidence>
<dbReference type="InterPro" id="IPR001077">
    <property type="entry name" value="COMT_C"/>
</dbReference>
<organism evidence="8 9">
    <name type="scientific">Mikania micrantha</name>
    <name type="common">bitter vine</name>
    <dbReference type="NCBI Taxonomy" id="192012"/>
    <lineage>
        <taxon>Eukaryota</taxon>
        <taxon>Viridiplantae</taxon>
        <taxon>Streptophyta</taxon>
        <taxon>Embryophyta</taxon>
        <taxon>Tracheophyta</taxon>
        <taxon>Spermatophyta</taxon>
        <taxon>Magnoliopsida</taxon>
        <taxon>eudicotyledons</taxon>
        <taxon>Gunneridae</taxon>
        <taxon>Pentapetalae</taxon>
        <taxon>asterids</taxon>
        <taxon>campanulids</taxon>
        <taxon>Asterales</taxon>
        <taxon>Asteraceae</taxon>
        <taxon>Asteroideae</taxon>
        <taxon>Heliantheae alliance</taxon>
        <taxon>Eupatorieae</taxon>
        <taxon>Mikania</taxon>
    </lineage>
</organism>
<feature type="domain" description="O-methyltransferase dimerisation" evidence="7">
    <location>
        <begin position="21"/>
        <end position="107"/>
    </location>
</feature>
<reference evidence="8 9" key="1">
    <citation type="submission" date="2019-05" db="EMBL/GenBank/DDBJ databases">
        <title>Mikania micrantha, genome provides insights into the molecular mechanism of rapid growth.</title>
        <authorList>
            <person name="Liu B."/>
        </authorList>
    </citation>
    <scope>NUCLEOTIDE SEQUENCE [LARGE SCALE GENOMIC DNA]</scope>
    <source>
        <strain evidence="8">NLD-2019</strain>
        <tissue evidence="8">Leaf</tissue>
    </source>
</reference>
<dbReference type="Gene3D" id="3.40.50.150">
    <property type="entry name" value="Vaccinia Virus protein VP39"/>
    <property type="match status" value="1"/>
</dbReference>
<evidence type="ECO:0000256" key="2">
    <source>
        <dbReference type="ARBA" id="ARBA00022679"/>
    </source>
</evidence>
<dbReference type="AlphaFoldDB" id="A0A5N6P6U0"/>
<dbReference type="OrthoDB" id="1606438at2759"/>
<evidence type="ECO:0000259" key="7">
    <source>
        <dbReference type="Pfam" id="PF08100"/>
    </source>
</evidence>
<comment type="caution">
    <text evidence="8">The sequence shown here is derived from an EMBL/GenBank/DDBJ whole genome shotgun (WGS) entry which is preliminary data.</text>
</comment>
<dbReference type="InterPro" id="IPR016461">
    <property type="entry name" value="COMT-like"/>
</dbReference>
<dbReference type="SUPFAM" id="SSF53335">
    <property type="entry name" value="S-adenosyl-L-methionine-dependent methyltransferases"/>
    <property type="match status" value="1"/>
</dbReference>
<sequence length="353" mass="38854">MSTSPSKKQNDAIRGQARFFELLHAGLSSAALRCALKLNIADIINSHNGPMTLSQIAQGIGSLSLNVGGLSRLMRFLVYKQVFDETHQPGHEEPLFALNECSKFLIQDAKNTLAPIAMSFTEPLMFAPFYNLNQAIEEGCTAALKTYGVEVFELFSSNPELNKVFNQSMACRTRFELDAIMSTYDFGSLKGTLVDVGGGIGVILNEIVTKYPHLKGVNFDLPHVVSSAPSYEGVTHVGGNMFQAIPPADSYLIKSILHNWSDDKCIQVLKNCQKSITKRDGKVIIVDIILTPGGNDVFEASRINMDLIMLASFVGGKERTEADWKTVLEEAGFPYYNIIKIPTIVSIIEAYME</sequence>
<dbReference type="Pfam" id="PF08100">
    <property type="entry name" value="Dimerisation"/>
    <property type="match status" value="1"/>
</dbReference>
<dbReference type="GO" id="GO:0032259">
    <property type="term" value="P:methylation"/>
    <property type="evidence" value="ECO:0007669"/>
    <property type="project" value="UniProtKB-KW"/>
</dbReference>
<dbReference type="PANTHER" id="PTHR11746">
    <property type="entry name" value="O-METHYLTRANSFERASE"/>
    <property type="match status" value="1"/>
</dbReference>
<comment type="similarity">
    <text evidence="4">Belongs to the class I-like SAM-binding methyltransferase superfamily. Cation-independent O-methyltransferase family. COMT subfamily.</text>
</comment>
<evidence type="ECO:0000259" key="6">
    <source>
        <dbReference type="Pfam" id="PF00891"/>
    </source>
</evidence>
<keyword evidence="9" id="KW-1185">Reference proteome</keyword>
<dbReference type="InterPro" id="IPR012967">
    <property type="entry name" value="COMT_dimerisation"/>
</dbReference>
<dbReference type="PIRSF" id="PIRSF005739">
    <property type="entry name" value="O-mtase"/>
    <property type="match status" value="1"/>
</dbReference>
<dbReference type="PROSITE" id="PS51683">
    <property type="entry name" value="SAM_OMT_II"/>
    <property type="match status" value="1"/>
</dbReference>
<evidence type="ECO:0000313" key="8">
    <source>
        <dbReference type="EMBL" id="KAD5960964.1"/>
    </source>
</evidence>
<keyword evidence="1" id="KW-0489">Methyltransferase</keyword>
<keyword evidence="2" id="KW-0808">Transferase</keyword>
<dbReference type="Gene3D" id="1.10.10.10">
    <property type="entry name" value="Winged helix-like DNA-binding domain superfamily/Winged helix DNA-binding domain"/>
    <property type="match status" value="1"/>
</dbReference>
<dbReference type="InterPro" id="IPR029063">
    <property type="entry name" value="SAM-dependent_MTases_sf"/>
</dbReference>
<dbReference type="Pfam" id="PF00891">
    <property type="entry name" value="Methyltransf_2"/>
    <property type="match status" value="1"/>
</dbReference>
<dbReference type="EMBL" id="SZYD01000006">
    <property type="protein sequence ID" value="KAD5960964.1"/>
    <property type="molecule type" value="Genomic_DNA"/>
</dbReference>
<dbReference type="Proteomes" id="UP000326396">
    <property type="component" value="Linkage Group LG14"/>
</dbReference>
<evidence type="ECO:0000256" key="4">
    <source>
        <dbReference type="ARBA" id="ARBA00034481"/>
    </source>
</evidence>
<dbReference type="GO" id="GO:0008171">
    <property type="term" value="F:O-methyltransferase activity"/>
    <property type="evidence" value="ECO:0007669"/>
    <property type="project" value="InterPro"/>
</dbReference>
<evidence type="ECO:0008006" key="10">
    <source>
        <dbReference type="Google" id="ProtNLM"/>
    </source>
</evidence>
<protein>
    <recommendedName>
        <fullName evidence="10">O-methyltransferase domain-containing protein</fullName>
    </recommendedName>
</protein>
<dbReference type="InterPro" id="IPR036390">
    <property type="entry name" value="WH_DNA-bd_sf"/>
</dbReference>
<dbReference type="GO" id="GO:0046983">
    <property type="term" value="F:protein dimerization activity"/>
    <property type="evidence" value="ECO:0007669"/>
    <property type="project" value="InterPro"/>
</dbReference>
<evidence type="ECO:0000256" key="1">
    <source>
        <dbReference type="ARBA" id="ARBA00022603"/>
    </source>
</evidence>
<gene>
    <name evidence="8" type="ORF">E3N88_12437</name>
</gene>
<evidence type="ECO:0000256" key="3">
    <source>
        <dbReference type="ARBA" id="ARBA00022691"/>
    </source>
</evidence>
<dbReference type="InterPro" id="IPR036388">
    <property type="entry name" value="WH-like_DNA-bd_sf"/>
</dbReference>
<keyword evidence="3" id="KW-0949">S-adenosyl-L-methionine</keyword>